<dbReference type="HOGENOM" id="CLU_027402_21_9_9"/>
<dbReference type="KEGG" id="ckl:CKL_2365"/>
<dbReference type="eggNOG" id="COG2801">
    <property type="taxonomic scope" value="Bacteria"/>
</dbReference>
<evidence type="ECO:0000313" key="2">
    <source>
        <dbReference type="Proteomes" id="UP000002411"/>
    </source>
</evidence>
<dbReference type="Proteomes" id="UP000002411">
    <property type="component" value="Chromosome"/>
</dbReference>
<organism evidence="1 2">
    <name type="scientific">Clostridium kluyveri (strain ATCC 8527 / DSM 555 / NBRC 12016 / NCIMB 10680 / K1)</name>
    <dbReference type="NCBI Taxonomy" id="431943"/>
    <lineage>
        <taxon>Bacteria</taxon>
        <taxon>Bacillati</taxon>
        <taxon>Bacillota</taxon>
        <taxon>Clostridia</taxon>
        <taxon>Eubacteriales</taxon>
        <taxon>Clostridiaceae</taxon>
        <taxon>Clostridium</taxon>
    </lineage>
</organism>
<dbReference type="AlphaFoldDB" id="A5MZT1"/>
<gene>
    <name evidence="1" type="ordered locus">CKL_2365</name>
</gene>
<evidence type="ECO:0000313" key="1">
    <source>
        <dbReference type="EMBL" id="EDK34377.1"/>
    </source>
</evidence>
<name>A5MZT1_CLOK5</name>
<proteinExistence type="predicted"/>
<dbReference type="STRING" id="431943.CKL_2365"/>
<sequence>MCEVLDIKRSSYYDWLKRPITKRKRDNALLAVQIKRVHKQSSETYGARRITKVAQYCDRKVYISDGRITEDIRL</sequence>
<protein>
    <submittedName>
        <fullName evidence="1">Predicted integrase</fullName>
    </submittedName>
</protein>
<accession>A5MZT1</accession>
<reference evidence="1 2" key="1">
    <citation type="journal article" date="2008" name="Proc. Natl. Acad. Sci. U.S.A.">
        <title>The genome of Clostridium kluyveri, a strict anaerobe with unique metabolic features.</title>
        <authorList>
            <person name="Seedorf H."/>
            <person name="Fricke W.F."/>
            <person name="Veith B."/>
            <person name="Brueggemann H."/>
            <person name="Liesegang H."/>
            <person name="Strittmatter A."/>
            <person name="Miethke M."/>
            <person name="Buckel W."/>
            <person name="Hinderberger J."/>
            <person name="Li F."/>
            <person name="Hagemeier C."/>
            <person name="Thauer R.K."/>
            <person name="Gottschalk G."/>
        </authorList>
    </citation>
    <scope>NUCLEOTIDE SEQUENCE [LARGE SCALE GENOMIC DNA]</scope>
    <source>
        <strain evidence="2">ATCC 8527 / DSM 555 / NCIMB 10680</strain>
    </source>
</reference>
<dbReference type="EMBL" id="CP000673">
    <property type="protein sequence ID" value="EDK34377.1"/>
    <property type="molecule type" value="Genomic_DNA"/>
</dbReference>
<keyword evidence="2" id="KW-1185">Reference proteome</keyword>